<feature type="binding site" evidence="1">
    <location>
        <position position="313"/>
    </location>
    <ligand>
        <name>Zn(2+)</name>
        <dbReference type="ChEBI" id="CHEBI:29105"/>
    </ligand>
</feature>
<dbReference type="OrthoDB" id="10262609at2759"/>
<feature type="region of interest" description="Disordered" evidence="2">
    <location>
        <begin position="1"/>
        <end position="71"/>
    </location>
</feature>
<gene>
    <name evidence="3" type="ORF">PITC_002980</name>
</gene>
<dbReference type="InterPro" id="IPR005301">
    <property type="entry name" value="MOB_kinase_act_fam"/>
</dbReference>
<evidence type="ECO:0000313" key="3">
    <source>
        <dbReference type="EMBL" id="KGO73210.1"/>
    </source>
</evidence>
<feature type="compositionally biased region" description="Basic and acidic residues" evidence="2">
    <location>
        <begin position="365"/>
        <end position="380"/>
    </location>
</feature>
<feature type="region of interest" description="Disordered" evidence="2">
    <location>
        <begin position="365"/>
        <end position="387"/>
    </location>
</feature>
<dbReference type="InterPro" id="IPR036703">
    <property type="entry name" value="MOB_kinase_act_sf"/>
</dbReference>
<accession>A0A0A2L9C9</accession>
<dbReference type="PhylomeDB" id="A0A0A2L9C9"/>
<dbReference type="HOGENOM" id="CLU_027210_0_1_1"/>
<feature type="region of interest" description="Disordered" evidence="2">
    <location>
        <begin position="412"/>
        <end position="593"/>
    </location>
</feature>
<dbReference type="AlphaFoldDB" id="A0A0A2L9C9"/>
<feature type="binding site" evidence="1">
    <location>
        <position position="234"/>
    </location>
    <ligand>
        <name>Zn(2+)</name>
        <dbReference type="ChEBI" id="CHEBI:29105"/>
    </ligand>
</feature>
<dbReference type="PANTHER" id="PTHR22599">
    <property type="entry name" value="MPS ONE BINDER KINASE ACTIVATOR-LIKE MOB"/>
    <property type="match status" value="1"/>
</dbReference>
<feature type="region of interest" description="Disordered" evidence="2">
    <location>
        <begin position="160"/>
        <end position="193"/>
    </location>
</feature>
<dbReference type="Pfam" id="PF03637">
    <property type="entry name" value="Mob1_phocein"/>
    <property type="match status" value="1"/>
</dbReference>
<dbReference type="OMA" id="YCCAIDY"/>
<reference evidence="3 4" key="1">
    <citation type="journal article" date="2015" name="Mol. Plant Microbe Interact.">
        <title>Genome, transcriptome, and functional analyses of Penicillium expansum provide new insights into secondary metabolism and pathogenicity.</title>
        <authorList>
            <person name="Ballester A.R."/>
            <person name="Marcet-Houben M."/>
            <person name="Levin E."/>
            <person name="Sela N."/>
            <person name="Selma-Lazaro C."/>
            <person name="Carmona L."/>
            <person name="Wisniewski M."/>
            <person name="Droby S."/>
            <person name="Gonzalez-Candelas L."/>
            <person name="Gabaldon T."/>
        </authorList>
    </citation>
    <scope>NUCLEOTIDE SEQUENCE [LARGE SCALE GENOMIC DNA]</scope>
    <source>
        <strain evidence="3 4">PHI-1</strain>
    </source>
</reference>
<dbReference type="Proteomes" id="UP000030104">
    <property type="component" value="Unassembled WGS sequence"/>
</dbReference>
<comment type="caution">
    <text evidence="3">The sequence shown here is derived from an EMBL/GenBank/DDBJ whole genome shotgun (WGS) entry which is preliminary data.</text>
</comment>
<name>A0A0A2L9C9_PENIT</name>
<evidence type="ECO:0000256" key="2">
    <source>
        <dbReference type="SAM" id="MobiDB-lite"/>
    </source>
</evidence>
<feature type="compositionally biased region" description="Basic and acidic residues" evidence="2">
    <location>
        <begin position="540"/>
        <end position="554"/>
    </location>
</feature>
<feature type="compositionally biased region" description="Basic and acidic residues" evidence="2">
    <location>
        <begin position="583"/>
        <end position="593"/>
    </location>
</feature>
<organism evidence="3 4">
    <name type="scientific">Penicillium italicum</name>
    <name type="common">Blue mold</name>
    <dbReference type="NCBI Taxonomy" id="40296"/>
    <lineage>
        <taxon>Eukaryota</taxon>
        <taxon>Fungi</taxon>
        <taxon>Dikarya</taxon>
        <taxon>Ascomycota</taxon>
        <taxon>Pezizomycotina</taxon>
        <taxon>Eurotiomycetes</taxon>
        <taxon>Eurotiomycetidae</taxon>
        <taxon>Eurotiales</taxon>
        <taxon>Aspergillaceae</taxon>
        <taxon>Penicillium</taxon>
    </lineage>
</organism>
<evidence type="ECO:0000313" key="4">
    <source>
        <dbReference type="Proteomes" id="UP000030104"/>
    </source>
</evidence>
<feature type="binding site" evidence="1">
    <location>
        <position position="229"/>
    </location>
    <ligand>
        <name>Zn(2+)</name>
        <dbReference type="ChEBI" id="CHEBI:29105"/>
    </ligand>
</feature>
<dbReference type="EMBL" id="JQGA01000834">
    <property type="protein sequence ID" value="KGO73210.1"/>
    <property type="molecule type" value="Genomic_DNA"/>
</dbReference>
<keyword evidence="4" id="KW-1185">Reference proteome</keyword>
<feature type="compositionally biased region" description="Basic and acidic residues" evidence="2">
    <location>
        <begin position="160"/>
        <end position="185"/>
    </location>
</feature>
<protein>
    <submittedName>
        <fullName evidence="3">Mob1/phocein</fullName>
    </submittedName>
</protein>
<feature type="compositionally biased region" description="Basic and acidic residues" evidence="2">
    <location>
        <begin position="487"/>
        <end position="498"/>
    </location>
</feature>
<evidence type="ECO:0000256" key="1">
    <source>
        <dbReference type="PIRSR" id="PIRSR605301-1"/>
    </source>
</evidence>
<dbReference type="SMART" id="SM01388">
    <property type="entry name" value="Mob1_phocein"/>
    <property type="match status" value="1"/>
</dbReference>
<proteinExistence type="predicted"/>
<dbReference type="STRING" id="40296.A0A0A2L9C9"/>
<dbReference type="Gene3D" id="1.20.140.30">
    <property type="entry name" value="MOB kinase activator"/>
    <property type="match status" value="1"/>
</dbReference>
<keyword evidence="1" id="KW-0479">Metal-binding</keyword>
<feature type="binding site" evidence="1">
    <location>
        <position position="308"/>
    </location>
    <ligand>
        <name>Zn(2+)</name>
        <dbReference type="ChEBI" id="CHEBI:29105"/>
    </ligand>
</feature>
<sequence length="593" mass="66708">MTAAGVSPSSSPRLPSPPPFTEVQIGPQSPSVGESFGKDAGLLGGAVGENDGSTRRIRPGTKSSNMGLPGIPLEQIDSPFQLQEHLKAQYQKLAPHYTKLVEKYDVLMEKYGVLMREYNEQKRKASDKADPKYDKLMEEYNVLLEEYNKQNPEEFDKVDRMSDVAKEPTEPSEVEVAKEPRKPESEVVNELTKPPNGFEEPAWKYELCRFFTIEANRLVEGFLAESPPCSPQTCPEMRVNDWQYICAGAGHPGAKYCCAIDYCCHTLDWAMNILTSRTFDDRLILPNDDTIKKPLEDIFRRLYRFFAHAWFRHPAVFSKVGKHGGLYVFFKTVCVHYNLVKGYTIPLKAGGPDEVAAAQKLEEAEKRKEEAEGKAPKEKPFNNSNRFTILRKESENPFGTALESQDPALITSATTRRHKHSPSTGFRVTPIAEDAEDLEETTSLPLREPLRQSPEPRPVSVLEIRTREEPTATHEPPTDVVNPSEEPVEKSQEQRPQEPYEQPSETPEDQEKIEQVDQIEQTQPTKEPFSEEPATNTESPVKKDTAEDNEKTTSYEEATPAEEPKVGIEAGVEAAQEPSVASEIKDEPEKEES</sequence>
<keyword evidence="1" id="KW-0862">Zinc</keyword>
<dbReference type="SUPFAM" id="SSF101152">
    <property type="entry name" value="Mob1/phocein"/>
    <property type="match status" value="1"/>
</dbReference>